<name>A0ACD3AUB8_9AGAR</name>
<organism evidence="1 2">
    <name type="scientific">Pluteus cervinus</name>
    <dbReference type="NCBI Taxonomy" id="181527"/>
    <lineage>
        <taxon>Eukaryota</taxon>
        <taxon>Fungi</taxon>
        <taxon>Dikarya</taxon>
        <taxon>Basidiomycota</taxon>
        <taxon>Agaricomycotina</taxon>
        <taxon>Agaricomycetes</taxon>
        <taxon>Agaricomycetidae</taxon>
        <taxon>Agaricales</taxon>
        <taxon>Pluteineae</taxon>
        <taxon>Pluteaceae</taxon>
        <taxon>Pluteus</taxon>
    </lineage>
</organism>
<sequence length="96" mass="10244">MSAFENVVGGYKHSGAAGGGGIMGFGRRVGWKKLAIGVFVMIGLVYVVGPRASVPAGWVYGDDGMWMFFRFEACSFDDFWCSAFVSCGSRREPGAG</sequence>
<dbReference type="EMBL" id="ML208340">
    <property type="protein sequence ID" value="TFK68954.1"/>
    <property type="molecule type" value="Genomic_DNA"/>
</dbReference>
<dbReference type="Proteomes" id="UP000308600">
    <property type="component" value="Unassembled WGS sequence"/>
</dbReference>
<evidence type="ECO:0000313" key="2">
    <source>
        <dbReference type="Proteomes" id="UP000308600"/>
    </source>
</evidence>
<protein>
    <submittedName>
        <fullName evidence="1">Uncharacterized protein</fullName>
    </submittedName>
</protein>
<gene>
    <name evidence="1" type="ORF">BDN72DRAFT_841146</name>
</gene>
<accession>A0ACD3AUB8</accession>
<keyword evidence="2" id="KW-1185">Reference proteome</keyword>
<evidence type="ECO:0000313" key="1">
    <source>
        <dbReference type="EMBL" id="TFK68954.1"/>
    </source>
</evidence>
<proteinExistence type="predicted"/>
<reference evidence="1 2" key="1">
    <citation type="journal article" date="2019" name="Nat. Ecol. Evol.">
        <title>Megaphylogeny resolves global patterns of mushroom evolution.</title>
        <authorList>
            <person name="Varga T."/>
            <person name="Krizsan K."/>
            <person name="Foldi C."/>
            <person name="Dima B."/>
            <person name="Sanchez-Garcia M."/>
            <person name="Sanchez-Ramirez S."/>
            <person name="Szollosi G.J."/>
            <person name="Szarkandi J.G."/>
            <person name="Papp V."/>
            <person name="Albert L."/>
            <person name="Andreopoulos W."/>
            <person name="Angelini C."/>
            <person name="Antonin V."/>
            <person name="Barry K.W."/>
            <person name="Bougher N.L."/>
            <person name="Buchanan P."/>
            <person name="Buyck B."/>
            <person name="Bense V."/>
            <person name="Catcheside P."/>
            <person name="Chovatia M."/>
            <person name="Cooper J."/>
            <person name="Damon W."/>
            <person name="Desjardin D."/>
            <person name="Finy P."/>
            <person name="Geml J."/>
            <person name="Haridas S."/>
            <person name="Hughes K."/>
            <person name="Justo A."/>
            <person name="Karasinski D."/>
            <person name="Kautmanova I."/>
            <person name="Kiss B."/>
            <person name="Kocsube S."/>
            <person name="Kotiranta H."/>
            <person name="LaButti K.M."/>
            <person name="Lechner B.E."/>
            <person name="Liimatainen K."/>
            <person name="Lipzen A."/>
            <person name="Lukacs Z."/>
            <person name="Mihaltcheva S."/>
            <person name="Morgado L.N."/>
            <person name="Niskanen T."/>
            <person name="Noordeloos M.E."/>
            <person name="Ohm R.A."/>
            <person name="Ortiz-Santana B."/>
            <person name="Ovrebo C."/>
            <person name="Racz N."/>
            <person name="Riley R."/>
            <person name="Savchenko A."/>
            <person name="Shiryaev A."/>
            <person name="Soop K."/>
            <person name="Spirin V."/>
            <person name="Szebenyi C."/>
            <person name="Tomsovsky M."/>
            <person name="Tulloss R.E."/>
            <person name="Uehling J."/>
            <person name="Grigoriev I.V."/>
            <person name="Vagvolgyi C."/>
            <person name="Papp T."/>
            <person name="Martin F.M."/>
            <person name="Miettinen O."/>
            <person name="Hibbett D.S."/>
            <person name="Nagy L.G."/>
        </authorList>
    </citation>
    <scope>NUCLEOTIDE SEQUENCE [LARGE SCALE GENOMIC DNA]</scope>
    <source>
        <strain evidence="1 2">NL-1719</strain>
    </source>
</reference>